<accession>A0A9P1DM80</accession>
<dbReference type="EMBL" id="CAMXCT020005646">
    <property type="protein sequence ID" value="CAL1166297.1"/>
    <property type="molecule type" value="Genomic_DNA"/>
</dbReference>
<keyword evidence="4" id="KW-1185">Reference proteome</keyword>
<evidence type="ECO:0000313" key="4">
    <source>
        <dbReference type="Proteomes" id="UP001152797"/>
    </source>
</evidence>
<comment type="caution">
    <text evidence="2">The sequence shown here is derived from an EMBL/GenBank/DDBJ whole genome shotgun (WGS) entry which is preliminary data.</text>
</comment>
<sequence length="241" mass="27417">MPAPPDGAVRWYGATVVSKIVHWFWQALADDHGAAVWMSNAQLYIDYVLQTGTLRVQCDARATPWGIAQCGLGGYMTDVEGKLYEDFLQVKRSHPASAMRGQEVAWRPSRRNVPGPIPVEPEKMSEWPPWIPKEGTWVPRQPRKVHEDKYDAKVDAFAHNFMQQLRRRQREKQRKEDRECKRLVQGLDIWEGELRRRRIMSQLKGAIPGSTKLAGSLGQPDTPSTGSLRGSASEPLFSRRS</sequence>
<dbReference type="OrthoDB" id="10609347at2759"/>
<dbReference type="EMBL" id="CAMXCT010005646">
    <property type="protein sequence ID" value="CAI4012922.1"/>
    <property type="molecule type" value="Genomic_DNA"/>
</dbReference>
<feature type="compositionally biased region" description="Polar residues" evidence="1">
    <location>
        <begin position="219"/>
        <end position="230"/>
    </location>
</feature>
<evidence type="ECO:0000313" key="2">
    <source>
        <dbReference type="EMBL" id="CAI4012922.1"/>
    </source>
</evidence>
<dbReference type="EMBL" id="CAMXCT030005646">
    <property type="protein sequence ID" value="CAL4800234.1"/>
    <property type="molecule type" value="Genomic_DNA"/>
</dbReference>
<evidence type="ECO:0000256" key="1">
    <source>
        <dbReference type="SAM" id="MobiDB-lite"/>
    </source>
</evidence>
<proteinExistence type="predicted"/>
<dbReference type="Proteomes" id="UP001152797">
    <property type="component" value="Unassembled WGS sequence"/>
</dbReference>
<dbReference type="AlphaFoldDB" id="A0A9P1DM80"/>
<feature type="region of interest" description="Disordered" evidence="1">
    <location>
        <begin position="206"/>
        <end position="241"/>
    </location>
</feature>
<protein>
    <submittedName>
        <fullName evidence="3">Reticulocyte-binding protein 2-like a</fullName>
    </submittedName>
</protein>
<gene>
    <name evidence="2" type="ORF">C1SCF055_LOCUS37943</name>
</gene>
<reference evidence="2" key="1">
    <citation type="submission" date="2022-10" db="EMBL/GenBank/DDBJ databases">
        <authorList>
            <person name="Chen Y."/>
            <person name="Dougan E. K."/>
            <person name="Chan C."/>
            <person name="Rhodes N."/>
            <person name="Thang M."/>
        </authorList>
    </citation>
    <scope>NUCLEOTIDE SEQUENCE</scope>
</reference>
<reference evidence="3 4" key="2">
    <citation type="submission" date="2024-05" db="EMBL/GenBank/DDBJ databases">
        <authorList>
            <person name="Chen Y."/>
            <person name="Shah S."/>
            <person name="Dougan E. K."/>
            <person name="Thang M."/>
            <person name="Chan C."/>
        </authorList>
    </citation>
    <scope>NUCLEOTIDE SEQUENCE [LARGE SCALE GENOMIC DNA]</scope>
</reference>
<name>A0A9P1DM80_9DINO</name>
<organism evidence="2">
    <name type="scientific">Cladocopium goreaui</name>
    <dbReference type="NCBI Taxonomy" id="2562237"/>
    <lineage>
        <taxon>Eukaryota</taxon>
        <taxon>Sar</taxon>
        <taxon>Alveolata</taxon>
        <taxon>Dinophyceae</taxon>
        <taxon>Suessiales</taxon>
        <taxon>Symbiodiniaceae</taxon>
        <taxon>Cladocopium</taxon>
    </lineage>
</organism>
<evidence type="ECO:0000313" key="3">
    <source>
        <dbReference type="EMBL" id="CAL4800234.1"/>
    </source>
</evidence>